<evidence type="ECO:0000313" key="2">
    <source>
        <dbReference type="EMBL" id="KAA6314298.1"/>
    </source>
</evidence>
<reference evidence="2 3" key="1">
    <citation type="submission" date="2019-03" db="EMBL/GenBank/DDBJ databases">
        <title>Single cell metagenomics reveals metabolic interactions within the superorganism composed of flagellate Streblomastix strix and complex community of Bacteroidetes bacteria on its surface.</title>
        <authorList>
            <person name="Treitli S.C."/>
            <person name="Kolisko M."/>
            <person name="Husnik F."/>
            <person name="Keeling P."/>
            <person name="Hampl V."/>
        </authorList>
    </citation>
    <scope>NUCLEOTIDE SEQUENCE [LARGE SCALE GENOMIC DNA]</scope>
    <source>
        <strain evidence="2">ST1C</strain>
    </source>
</reference>
<dbReference type="AlphaFoldDB" id="A0A5J4Q000"/>
<sequence>MNIPTNTTKSTSQGEAITASGLRLNSLTGP</sequence>
<name>A0A5J4Q000_9EUKA</name>
<dbReference type="Proteomes" id="UP000324800">
    <property type="component" value="Unassembled WGS sequence"/>
</dbReference>
<feature type="region of interest" description="Disordered" evidence="1">
    <location>
        <begin position="1"/>
        <end position="30"/>
    </location>
</feature>
<dbReference type="OrthoDB" id="1562195at2759"/>
<comment type="caution">
    <text evidence="2">The sequence shown here is derived from an EMBL/GenBank/DDBJ whole genome shotgun (WGS) entry which is preliminary data.</text>
</comment>
<dbReference type="EMBL" id="SNRW01047928">
    <property type="protein sequence ID" value="KAA6314298.1"/>
    <property type="molecule type" value="Genomic_DNA"/>
</dbReference>
<accession>A0A5J4Q000</accession>
<protein>
    <submittedName>
        <fullName evidence="2">Uncharacterized protein</fullName>
    </submittedName>
</protein>
<evidence type="ECO:0000256" key="1">
    <source>
        <dbReference type="SAM" id="MobiDB-lite"/>
    </source>
</evidence>
<organism evidence="2 3">
    <name type="scientific">Streblomastix strix</name>
    <dbReference type="NCBI Taxonomy" id="222440"/>
    <lineage>
        <taxon>Eukaryota</taxon>
        <taxon>Metamonada</taxon>
        <taxon>Preaxostyla</taxon>
        <taxon>Oxymonadida</taxon>
        <taxon>Streblomastigidae</taxon>
        <taxon>Streblomastix</taxon>
    </lineage>
</organism>
<proteinExistence type="predicted"/>
<feature type="compositionally biased region" description="Polar residues" evidence="1">
    <location>
        <begin position="1"/>
        <end position="15"/>
    </location>
</feature>
<evidence type="ECO:0000313" key="3">
    <source>
        <dbReference type="Proteomes" id="UP000324800"/>
    </source>
</evidence>
<gene>
    <name evidence="2" type="ORF">EZS28_055606</name>
</gene>
<feature type="non-terminal residue" evidence="2">
    <location>
        <position position="30"/>
    </location>
</feature>